<accession>A0A090ANG3</accession>
<keyword evidence="2" id="KW-1185">Reference proteome</keyword>
<evidence type="ECO:0000313" key="2">
    <source>
        <dbReference type="Proteomes" id="UP000031623"/>
    </source>
</evidence>
<protein>
    <submittedName>
        <fullName evidence="1">VgrG protein</fullName>
    </submittedName>
</protein>
<sequence length="141" mass="15969">MKWVVTQIAQKLIPLAFGATDLRVYEYDAGFSKLNQGKDKVIRRIEAQVTEHKLLEGQGHGFSFVSGYSFTLTEHPRQDFKIKYVLPWISHSLSLTYYQNSFVAFPAELRFRTPRTTPRPQIVSSQIAIVTGPAGNEHAEG</sequence>
<dbReference type="Pfam" id="PF05954">
    <property type="entry name" value="Phage_GPD"/>
    <property type="match status" value="1"/>
</dbReference>
<dbReference type="KEGG" id="tig:THII_2613"/>
<dbReference type="Gene3D" id="2.30.110.50">
    <property type="match status" value="1"/>
</dbReference>
<proteinExistence type="predicted"/>
<dbReference type="HOGENOM" id="CLU_1824458_0_0_6"/>
<dbReference type="EMBL" id="AP014633">
    <property type="protein sequence ID" value="BAP56910.1"/>
    <property type="molecule type" value="Genomic_DNA"/>
</dbReference>
<reference evidence="1 2" key="1">
    <citation type="journal article" date="2014" name="ISME J.">
        <title>Ecophysiology of Thioploca ingrica as revealed by the complete genome sequence supplemented with proteomic evidence.</title>
        <authorList>
            <person name="Kojima H."/>
            <person name="Ogura Y."/>
            <person name="Yamamoto N."/>
            <person name="Togashi T."/>
            <person name="Mori H."/>
            <person name="Watanabe T."/>
            <person name="Nemoto F."/>
            <person name="Kurokawa K."/>
            <person name="Hayashi T."/>
            <person name="Fukui M."/>
        </authorList>
    </citation>
    <scope>NUCLEOTIDE SEQUENCE [LARGE SCALE GENOMIC DNA]</scope>
</reference>
<dbReference type="SUPFAM" id="SSF69279">
    <property type="entry name" value="Phage tail proteins"/>
    <property type="match status" value="1"/>
</dbReference>
<evidence type="ECO:0000313" key="1">
    <source>
        <dbReference type="EMBL" id="BAP56910.1"/>
    </source>
</evidence>
<dbReference type="AlphaFoldDB" id="A0A090ANG3"/>
<organism evidence="1 2">
    <name type="scientific">Thioploca ingrica</name>
    <dbReference type="NCBI Taxonomy" id="40754"/>
    <lineage>
        <taxon>Bacteria</taxon>
        <taxon>Pseudomonadati</taxon>
        <taxon>Pseudomonadota</taxon>
        <taxon>Gammaproteobacteria</taxon>
        <taxon>Thiotrichales</taxon>
        <taxon>Thiotrichaceae</taxon>
        <taxon>Thioploca</taxon>
    </lineage>
</organism>
<gene>
    <name evidence="1" type="ORF">THII_2613</name>
</gene>
<name>A0A090ANG3_9GAMM</name>
<dbReference type="Proteomes" id="UP000031623">
    <property type="component" value="Chromosome"/>
</dbReference>
<dbReference type="STRING" id="40754.THII_2613"/>